<protein>
    <recommendedName>
        <fullName evidence="3">Peptidyl-prolyl cis-trans isomerase</fullName>
    </recommendedName>
</protein>
<organism evidence="1 2">
    <name type="scientific">Muriicola marianensis</name>
    <dbReference type="NCBI Taxonomy" id="1324801"/>
    <lineage>
        <taxon>Bacteria</taxon>
        <taxon>Pseudomonadati</taxon>
        <taxon>Bacteroidota</taxon>
        <taxon>Flavobacteriia</taxon>
        <taxon>Flavobacteriales</taxon>
        <taxon>Flavobacteriaceae</taxon>
        <taxon>Muriicola</taxon>
    </lineage>
</organism>
<proteinExistence type="predicted"/>
<evidence type="ECO:0000313" key="1">
    <source>
        <dbReference type="EMBL" id="GGD43456.1"/>
    </source>
</evidence>
<evidence type="ECO:0008006" key="3">
    <source>
        <dbReference type="Google" id="ProtNLM"/>
    </source>
</evidence>
<sequence length="294" mass="34681">MHFASGNRLYPGTILGSLLLFLVLISCEGLFKRAPENDPLARVGDAYLYREDIQSLLNNAVNEQDSASLVTNYINNWAVKQLLYEKAQINLTEEQIEEFERLVSNYRVDLYTRAYKEALVLRGEDTTVTDSQLRQFYETEKENFLLKEKVVQLRFVQLPKQFLNKDEVRQRLDRFSQEDQVFLDSIGVQFKKLNFNDSLWVPLTRIIQEIPPLNYENEERYLKKSQFFELEDSLGVYLGKTGEVRTLNEIAPLGYIKPTLRQVLLNRRKLDFLRRLETELLDEAVKRNEFEIYE</sequence>
<gene>
    <name evidence="1" type="ORF">GCM10011361_08010</name>
</gene>
<comment type="caution">
    <text evidence="1">The sequence shown here is derived from an EMBL/GenBank/DDBJ whole genome shotgun (WGS) entry which is preliminary data.</text>
</comment>
<dbReference type="Proteomes" id="UP000625780">
    <property type="component" value="Unassembled WGS sequence"/>
</dbReference>
<evidence type="ECO:0000313" key="2">
    <source>
        <dbReference type="Proteomes" id="UP000625780"/>
    </source>
</evidence>
<name>A0ABQ1QS56_9FLAO</name>
<dbReference type="EMBL" id="BMFH01000001">
    <property type="protein sequence ID" value="GGD43456.1"/>
    <property type="molecule type" value="Genomic_DNA"/>
</dbReference>
<accession>A0ABQ1QS56</accession>
<reference evidence="2" key="1">
    <citation type="journal article" date="2019" name="Int. J. Syst. Evol. Microbiol.">
        <title>The Global Catalogue of Microorganisms (GCM) 10K type strain sequencing project: providing services to taxonomists for standard genome sequencing and annotation.</title>
        <authorList>
            <consortium name="The Broad Institute Genomics Platform"/>
            <consortium name="The Broad Institute Genome Sequencing Center for Infectious Disease"/>
            <person name="Wu L."/>
            <person name="Ma J."/>
        </authorList>
    </citation>
    <scope>NUCLEOTIDE SEQUENCE [LARGE SCALE GENOMIC DNA]</scope>
    <source>
        <strain evidence="2">CGMCC 1.12606</strain>
    </source>
</reference>
<keyword evidence="2" id="KW-1185">Reference proteome</keyword>
<dbReference type="RefSeq" id="WP_229732475.1">
    <property type="nucleotide sequence ID" value="NZ_BMFH01000001.1"/>
</dbReference>